<evidence type="ECO:0000256" key="2">
    <source>
        <dbReference type="ARBA" id="ARBA00022727"/>
    </source>
</evidence>
<organism evidence="8 9">
    <name type="scientific">Candidatus Wildermuthbacteria bacterium RIFCSPHIGHO2_02_FULL_45_25</name>
    <dbReference type="NCBI Taxonomy" id="1802450"/>
    <lineage>
        <taxon>Bacteria</taxon>
        <taxon>Candidatus Wildermuthiibacteriota</taxon>
    </lineage>
</organism>
<protein>
    <recommendedName>
        <fullName evidence="5 7">Adenylate kinase</fullName>
        <shortName evidence="5">AK</shortName>
        <ecNumber evidence="5 7">2.7.4.3</ecNumber>
    </recommendedName>
    <alternativeName>
        <fullName evidence="5">ATP-AMP transphosphorylase</fullName>
    </alternativeName>
    <alternativeName>
        <fullName evidence="5">ATP:AMP phosphotransferase</fullName>
    </alternativeName>
    <alternativeName>
        <fullName evidence="5">Adenylate monophosphate kinase</fullName>
    </alternativeName>
</protein>
<dbReference type="SUPFAM" id="SSF52540">
    <property type="entry name" value="P-loop containing nucleoside triphosphate hydrolases"/>
    <property type="match status" value="1"/>
</dbReference>
<comment type="subcellular location">
    <subcellularLocation>
        <location evidence="5 7">Cytoplasm</location>
    </subcellularLocation>
</comment>
<keyword evidence="4 5" id="KW-0418">Kinase</keyword>
<keyword evidence="1 5" id="KW-0808">Transferase</keyword>
<feature type="binding site" evidence="5">
    <location>
        <position position="36"/>
    </location>
    <ligand>
        <name>AMP</name>
        <dbReference type="ChEBI" id="CHEBI:456215"/>
    </ligand>
</feature>
<comment type="catalytic activity">
    <reaction evidence="5 7">
        <text>AMP + ATP = 2 ADP</text>
        <dbReference type="Rhea" id="RHEA:12973"/>
        <dbReference type="ChEBI" id="CHEBI:30616"/>
        <dbReference type="ChEBI" id="CHEBI:456215"/>
        <dbReference type="ChEBI" id="CHEBI:456216"/>
        <dbReference type="EC" id="2.7.4.3"/>
    </reaction>
</comment>
<evidence type="ECO:0000256" key="7">
    <source>
        <dbReference type="RuleBase" id="RU003331"/>
    </source>
</evidence>
<dbReference type="AlphaFoldDB" id="A0A1G2R4W2"/>
<keyword evidence="5 7" id="KW-0067">ATP-binding</keyword>
<sequence>MKDNFKILVFLGKSGSGKGTQVELLAQKYNLRIISSGNLLRERKKQDDFVGRRISEIIDKGGLVATPIIFHLWLHELERLREDENASGIIFEGSPRKLYEAYMLNETMEFYQLAGNTMALHLDISDQESLKRLLARGRNDDEEQAIRKRLGWYQKEVMPVIDFYQAEGKLIHIQGEQAIENVHKEILEKVHSFFEK</sequence>
<dbReference type="Proteomes" id="UP000178092">
    <property type="component" value="Unassembled WGS sequence"/>
</dbReference>
<name>A0A1G2R4W2_9BACT</name>
<evidence type="ECO:0000256" key="3">
    <source>
        <dbReference type="ARBA" id="ARBA00022741"/>
    </source>
</evidence>
<feature type="binding site" evidence="5">
    <location>
        <position position="41"/>
    </location>
    <ligand>
        <name>AMP</name>
        <dbReference type="ChEBI" id="CHEBI:456215"/>
    </ligand>
</feature>
<dbReference type="EC" id="2.7.4.3" evidence="5 7"/>
<evidence type="ECO:0000313" key="8">
    <source>
        <dbReference type="EMBL" id="OHA67900.1"/>
    </source>
</evidence>
<dbReference type="EMBL" id="MHTV01000001">
    <property type="protein sequence ID" value="OHA67900.1"/>
    <property type="molecule type" value="Genomic_DNA"/>
</dbReference>
<dbReference type="Gene3D" id="3.40.50.300">
    <property type="entry name" value="P-loop containing nucleotide triphosphate hydrolases"/>
    <property type="match status" value="1"/>
</dbReference>
<keyword evidence="3 5" id="KW-0547">Nucleotide-binding</keyword>
<dbReference type="InterPro" id="IPR000850">
    <property type="entry name" value="Adenylat/UMP-CMP_kin"/>
</dbReference>
<keyword evidence="2 5" id="KW-0545">Nucleotide biosynthesis</keyword>
<comment type="caution">
    <text evidence="5">Lacks conserved residue(s) required for the propagation of feature annotation.</text>
</comment>
<dbReference type="GO" id="GO:0005524">
    <property type="term" value="F:ATP binding"/>
    <property type="evidence" value="ECO:0007669"/>
    <property type="project" value="UniProtKB-UniRule"/>
</dbReference>
<dbReference type="GO" id="GO:0004017">
    <property type="term" value="F:AMP kinase activity"/>
    <property type="evidence" value="ECO:0007669"/>
    <property type="project" value="UniProtKB-UniRule"/>
</dbReference>
<evidence type="ECO:0000256" key="5">
    <source>
        <dbReference type="HAMAP-Rule" id="MF_00235"/>
    </source>
</evidence>
<comment type="pathway">
    <text evidence="5">Purine metabolism; AMP biosynthesis via salvage pathway; AMP from ADP: step 1/1.</text>
</comment>
<proteinExistence type="inferred from homology"/>
<dbReference type="GO" id="GO:0005737">
    <property type="term" value="C:cytoplasm"/>
    <property type="evidence" value="ECO:0007669"/>
    <property type="project" value="UniProtKB-SubCell"/>
</dbReference>
<feature type="binding site" evidence="5">
    <location>
        <begin position="15"/>
        <end position="20"/>
    </location>
    <ligand>
        <name>ATP</name>
        <dbReference type="ChEBI" id="CHEBI:30616"/>
    </ligand>
</feature>
<dbReference type="InterPro" id="IPR027417">
    <property type="entry name" value="P-loop_NTPase"/>
</dbReference>
<comment type="subunit">
    <text evidence="5 7">Monomer.</text>
</comment>
<feature type="binding site" evidence="5">
    <location>
        <begin position="62"/>
        <end position="64"/>
    </location>
    <ligand>
        <name>AMP</name>
        <dbReference type="ChEBI" id="CHEBI:456215"/>
    </ligand>
</feature>
<dbReference type="GO" id="GO:0044209">
    <property type="term" value="P:AMP salvage"/>
    <property type="evidence" value="ECO:0007669"/>
    <property type="project" value="UniProtKB-UniRule"/>
</dbReference>
<reference evidence="8 9" key="1">
    <citation type="journal article" date="2016" name="Nat. Commun.">
        <title>Thousands of microbial genomes shed light on interconnected biogeochemical processes in an aquifer system.</title>
        <authorList>
            <person name="Anantharaman K."/>
            <person name="Brown C.T."/>
            <person name="Hug L.A."/>
            <person name="Sharon I."/>
            <person name="Castelle C.J."/>
            <person name="Probst A.J."/>
            <person name="Thomas B.C."/>
            <person name="Singh A."/>
            <person name="Wilkins M.J."/>
            <person name="Karaoz U."/>
            <person name="Brodie E.L."/>
            <person name="Williams K.H."/>
            <person name="Hubbard S.S."/>
            <person name="Banfield J.F."/>
        </authorList>
    </citation>
    <scope>NUCLEOTIDE SEQUENCE [LARGE SCALE GENOMIC DNA]</scope>
</reference>
<feature type="binding site" evidence="5">
    <location>
        <position position="177"/>
    </location>
    <ligand>
        <name>ATP</name>
        <dbReference type="ChEBI" id="CHEBI:30616"/>
    </ligand>
</feature>
<dbReference type="CDD" id="cd01428">
    <property type="entry name" value="ADK"/>
    <property type="match status" value="1"/>
</dbReference>
<evidence type="ECO:0000256" key="6">
    <source>
        <dbReference type="RuleBase" id="RU003330"/>
    </source>
</evidence>
<gene>
    <name evidence="5" type="primary">adk</name>
    <name evidence="8" type="ORF">A3C04_04470</name>
</gene>
<evidence type="ECO:0000256" key="1">
    <source>
        <dbReference type="ARBA" id="ARBA00022679"/>
    </source>
</evidence>
<keyword evidence="5" id="KW-0963">Cytoplasm</keyword>
<dbReference type="PRINTS" id="PR00094">
    <property type="entry name" value="ADENYLTKNASE"/>
</dbReference>
<comment type="function">
    <text evidence="5">Catalyzes the reversible transfer of the terminal phosphate group between ATP and AMP. Plays an important role in cellular energy homeostasis and in adenine nucleotide metabolism.</text>
</comment>
<accession>A0A1G2R4W2</accession>
<feature type="region of interest" description="NMP" evidence="5">
    <location>
        <begin position="35"/>
        <end position="64"/>
    </location>
</feature>
<dbReference type="HAMAP" id="MF_00235">
    <property type="entry name" value="Adenylate_kinase_Adk"/>
    <property type="match status" value="1"/>
</dbReference>
<feature type="binding site" evidence="5">
    <location>
        <position position="149"/>
    </location>
    <ligand>
        <name>AMP</name>
        <dbReference type="ChEBI" id="CHEBI:456215"/>
    </ligand>
</feature>
<comment type="caution">
    <text evidence="8">The sequence shown here is derived from an EMBL/GenBank/DDBJ whole genome shotgun (WGS) entry which is preliminary data.</text>
</comment>
<dbReference type="PANTHER" id="PTHR23359">
    <property type="entry name" value="NUCLEOTIDE KINASE"/>
    <property type="match status" value="1"/>
</dbReference>
<dbReference type="UniPathway" id="UPA00588">
    <property type="reaction ID" value="UER00649"/>
</dbReference>
<feature type="binding site" evidence="5">
    <location>
        <position position="136"/>
    </location>
    <ligand>
        <name>ATP</name>
        <dbReference type="ChEBI" id="CHEBI:30616"/>
    </ligand>
</feature>
<dbReference type="Pfam" id="PF00406">
    <property type="entry name" value="ADK"/>
    <property type="match status" value="1"/>
</dbReference>
<comment type="similarity">
    <text evidence="5 6">Belongs to the adenylate kinase family.</text>
</comment>
<comment type="domain">
    <text evidence="5">Consists of three domains, a large central CORE domain and two small peripheral domains, NMPbind and LID, which undergo movements during catalysis. The LID domain closes over the site of phosphoryl transfer upon ATP binding. Assembling and dissambling the active center during each catalytic cycle provides an effective means to prevent ATP hydrolysis.</text>
</comment>
<evidence type="ECO:0000313" key="9">
    <source>
        <dbReference type="Proteomes" id="UP000178092"/>
    </source>
</evidence>
<feature type="binding site" evidence="5">
    <location>
        <position position="138"/>
    </location>
    <ligand>
        <name>AMP</name>
        <dbReference type="ChEBI" id="CHEBI:456215"/>
    </ligand>
</feature>
<evidence type="ECO:0000256" key="4">
    <source>
        <dbReference type="ARBA" id="ARBA00022777"/>
    </source>
</evidence>